<reference evidence="3" key="1">
    <citation type="submission" date="2021-01" db="EMBL/GenBank/DDBJ databases">
        <title>Ramlibacter sp. strain AW1 16S ribosomal RNA gene Genome sequencing and assembly.</title>
        <authorList>
            <person name="Kang M."/>
        </authorList>
    </citation>
    <scope>NUCLEOTIDE SEQUENCE</scope>
    <source>
        <strain evidence="3">AW1</strain>
    </source>
</reference>
<comment type="similarity">
    <text evidence="1">Belongs to the AHA1 family.</text>
</comment>
<dbReference type="Pfam" id="PF08327">
    <property type="entry name" value="AHSA1"/>
    <property type="match status" value="1"/>
</dbReference>
<proteinExistence type="inferred from homology"/>
<dbReference type="AlphaFoldDB" id="A0A937D657"/>
<dbReference type="InterPro" id="IPR023393">
    <property type="entry name" value="START-like_dom_sf"/>
</dbReference>
<organism evidence="3 4">
    <name type="scientific">Ramlibacter aurantiacus</name>
    <dbReference type="NCBI Taxonomy" id="2801330"/>
    <lineage>
        <taxon>Bacteria</taxon>
        <taxon>Pseudomonadati</taxon>
        <taxon>Pseudomonadota</taxon>
        <taxon>Betaproteobacteria</taxon>
        <taxon>Burkholderiales</taxon>
        <taxon>Comamonadaceae</taxon>
        <taxon>Ramlibacter</taxon>
    </lineage>
</organism>
<dbReference type="InterPro" id="IPR013538">
    <property type="entry name" value="ASHA1/2-like_C"/>
</dbReference>
<dbReference type="CDD" id="cd07814">
    <property type="entry name" value="SRPBCC_CalC_Aha1-like"/>
    <property type="match status" value="1"/>
</dbReference>
<accession>A0A937D657</accession>
<dbReference type="Proteomes" id="UP000613011">
    <property type="component" value="Unassembled WGS sequence"/>
</dbReference>
<dbReference type="EMBL" id="JAEQNA010000001">
    <property type="protein sequence ID" value="MBL0419466.1"/>
    <property type="molecule type" value="Genomic_DNA"/>
</dbReference>
<evidence type="ECO:0000313" key="4">
    <source>
        <dbReference type="Proteomes" id="UP000613011"/>
    </source>
</evidence>
<dbReference type="RefSeq" id="WP_201682495.1">
    <property type="nucleotide sequence ID" value="NZ_JAEQNA010000001.1"/>
</dbReference>
<comment type="caution">
    <text evidence="3">The sequence shown here is derived from an EMBL/GenBank/DDBJ whole genome shotgun (WGS) entry which is preliminary data.</text>
</comment>
<dbReference type="Gene3D" id="3.30.530.20">
    <property type="match status" value="1"/>
</dbReference>
<name>A0A937D657_9BURK</name>
<evidence type="ECO:0000259" key="2">
    <source>
        <dbReference type="Pfam" id="PF08327"/>
    </source>
</evidence>
<feature type="domain" description="Activator of Hsp90 ATPase homologue 1/2-like C-terminal" evidence="2">
    <location>
        <begin position="13"/>
        <end position="144"/>
    </location>
</feature>
<sequence length="150" mass="16935">MPQTLRFSIVIEAPRRRVWRAMLAPDSYREWTRAFCEGSYYEGSWEQGRTIRFLDPNGNGVVSEIAEHRTFERIAIRHLGGVAAGVDDTESEAVRDWAGAFETYDFTDEGAGTRVSITTDVPAKYEEMMQRLWPAALARLKALCEAPAST</sequence>
<keyword evidence="4" id="KW-1185">Reference proteome</keyword>
<evidence type="ECO:0000313" key="3">
    <source>
        <dbReference type="EMBL" id="MBL0419466.1"/>
    </source>
</evidence>
<gene>
    <name evidence="3" type="ORF">JI739_03800</name>
</gene>
<dbReference type="SUPFAM" id="SSF55961">
    <property type="entry name" value="Bet v1-like"/>
    <property type="match status" value="1"/>
</dbReference>
<protein>
    <submittedName>
        <fullName evidence="3">SRPBCC domain-containing protein</fullName>
    </submittedName>
</protein>
<evidence type="ECO:0000256" key="1">
    <source>
        <dbReference type="ARBA" id="ARBA00006817"/>
    </source>
</evidence>